<accession>A0ABW1V7G5</accession>
<reference evidence="3" key="1">
    <citation type="journal article" date="2019" name="Int. J. Syst. Evol. Microbiol.">
        <title>The Global Catalogue of Microorganisms (GCM) 10K type strain sequencing project: providing services to taxonomists for standard genome sequencing and annotation.</title>
        <authorList>
            <consortium name="The Broad Institute Genomics Platform"/>
            <consortium name="The Broad Institute Genome Sequencing Center for Infectious Disease"/>
            <person name="Wu L."/>
            <person name="Ma J."/>
        </authorList>
    </citation>
    <scope>NUCLEOTIDE SEQUENCE [LARGE SCALE GENOMIC DNA]</scope>
    <source>
        <strain evidence="3">PCU 280</strain>
    </source>
</reference>
<organism evidence="2 3">
    <name type="scientific">Paenibacillus septentrionalis</name>
    <dbReference type="NCBI Taxonomy" id="429342"/>
    <lineage>
        <taxon>Bacteria</taxon>
        <taxon>Bacillati</taxon>
        <taxon>Bacillota</taxon>
        <taxon>Bacilli</taxon>
        <taxon>Bacillales</taxon>
        <taxon>Paenibacillaceae</taxon>
        <taxon>Paenibacillus</taxon>
    </lineage>
</organism>
<keyword evidence="1" id="KW-0812">Transmembrane</keyword>
<keyword evidence="1" id="KW-0472">Membrane</keyword>
<dbReference type="EMBL" id="JBHSTE010000004">
    <property type="protein sequence ID" value="MFC6333781.1"/>
    <property type="molecule type" value="Genomic_DNA"/>
</dbReference>
<keyword evidence="1" id="KW-1133">Transmembrane helix</keyword>
<keyword evidence="3" id="KW-1185">Reference proteome</keyword>
<evidence type="ECO:0000313" key="3">
    <source>
        <dbReference type="Proteomes" id="UP001596233"/>
    </source>
</evidence>
<sequence length="44" mass="4506">MNYAAKVSGANQAYGGKGVGGFAGVNAGWILVLFILLVLLVCFC</sequence>
<gene>
    <name evidence="2" type="ORF">ACFP56_14225</name>
</gene>
<evidence type="ECO:0000256" key="1">
    <source>
        <dbReference type="SAM" id="Phobius"/>
    </source>
</evidence>
<dbReference type="Proteomes" id="UP001596233">
    <property type="component" value="Unassembled WGS sequence"/>
</dbReference>
<evidence type="ECO:0000313" key="2">
    <source>
        <dbReference type="EMBL" id="MFC6333781.1"/>
    </source>
</evidence>
<comment type="caution">
    <text evidence="2">The sequence shown here is derived from an EMBL/GenBank/DDBJ whole genome shotgun (WGS) entry which is preliminary data.</text>
</comment>
<dbReference type="RefSeq" id="WP_379235604.1">
    <property type="nucleotide sequence ID" value="NZ_JBHSTE010000004.1"/>
</dbReference>
<proteinExistence type="predicted"/>
<feature type="transmembrane region" description="Helical" evidence="1">
    <location>
        <begin position="20"/>
        <end position="43"/>
    </location>
</feature>
<protein>
    <submittedName>
        <fullName evidence="2">Sporulation protein YjcZ</fullName>
    </submittedName>
</protein>
<name>A0ABW1V7G5_9BACL</name>